<protein>
    <submittedName>
        <fullName evidence="2">Uncharacterized protein</fullName>
    </submittedName>
</protein>
<feature type="region of interest" description="Disordered" evidence="1">
    <location>
        <begin position="1"/>
        <end position="28"/>
    </location>
</feature>
<name>A0A9Q3HXL3_9BASI</name>
<feature type="compositionally biased region" description="Acidic residues" evidence="1">
    <location>
        <begin position="83"/>
        <end position="102"/>
    </location>
</feature>
<dbReference type="AlphaFoldDB" id="A0A9Q3HXL3"/>
<evidence type="ECO:0000313" key="3">
    <source>
        <dbReference type="Proteomes" id="UP000765509"/>
    </source>
</evidence>
<dbReference type="EMBL" id="AVOT02028335">
    <property type="protein sequence ID" value="MBW0520778.1"/>
    <property type="molecule type" value="Genomic_DNA"/>
</dbReference>
<reference evidence="2" key="1">
    <citation type="submission" date="2021-03" db="EMBL/GenBank/DDBJ databases">
        <title>Draft genome sequence of rust myrtle Austropuccinia psidii MF-1, a brazilian biotype.</title>
        <authorList>
            <person name="Quecine M.C."/>
            <person name="Pachon D.M.R."/>
            <person name="Bonatelli M.L."/>
            <person name="Correr F.H."/>
            <person name="Franceschini L.M."/>
            <person name="Leite T.F."/>
            <person name="Margarido G.R.A."/>
            <person name="Almeida C.A."/>
            <person name="Ferrarezi J.A."/>
            <person name="Labate C.A."/>
        </authorList>
    </citation>
    <scope>NUCLEOTIDE SEQUENCE</scope>
    <source>
        <strain evidence="2">MF-1</strain>
    </source>
</reference>
<accession>A0A9Q3HXL3</accession>
<evidence type="ECO:0000256" key="1">
    <source>
        <dbReference type="SAM" id="MobiDB-lite"/>
    </source>
</evidence>
<feature type="compositionally biased region" description="Polar residues" evidence="1">
    <location>
        <begin position="12"/>
        <end position="23"/>
    </location>
</feature>
<keyword evidence="3" id="KW-1185">Reference proteome</keyword>
<proteinExistence type="predicted"/>
<dbReference type="Proteomes" id="UP000765509">
    <property type="component" value="Unassembled WGS sequence"/>
</dbReference>
<sequence>MPVQHSPPARQTRAQAVPTQTPSVPLDGTPEVLQLRAHLVRGPVMEGEAPTIQEGRGPRMSSSFSGVLGTFLVISRTTLNIPGEDDSEEENFVEEEESDSTEADSTHSEPSSLEIMQKMAQIMENLQAASSSEASISPAFKTPSMKAPDCFDGTQPFKVRRFINSCQLIFHNDKETFSEDRKKLFYSTSFLIGRDAKLIEPYLSNPTNKDPAYLLNNLVLFKYQIFTLFGHQEEVRKA</sequence>
<feature type="region of interest" description="Disordered" evidence="1">
    <location>
        <begin position="79"/>
        <end position="111"/>
    </location>
</feature>
<evidence type="ECO:0000313" key="2">
    <source>
        <dbReference type="EMBL" id="MBW0520778.1"/>
    </source>
</evidence>
<comment type="caution">
    <text evidence="2">The sequence shown here is derived from an EMBL/GenBank/DDBJ whole genome shotgun (WGS) entry which is preliminary data.</text>
</comment>
<organism evidence="2 3">
    <name type="scientific">Austropuccinia psidii MF-1</name>
    <dbReference type="NCBI Taxonomy" id="1389203"/>
    <lineage>
        <taxon>Eukaryota</taxon>
        <taxon>Fungi</taxon>
        <taxon>Dikarya</taxon>
        <taxon>Basidiomycota</taxon>
        <taxon>Pucciniomycotina</taxon>
        <taxon>Pucciniomycetes</taxon>
        <taxon>Pucciniales</taxon>
        <taxon>Sphaerophragmiaceae</taxon>
        <taxon>Austropuccinia</taxon>
    </lineage>
</organism>
<gene>
    <name evidence="2" type="ORF">O181_060493</name>
</gene>